<dbReference type="Pfam" id="PF00702">
    <property type="entry name" value="Hydrolase"/>
    <property type="match status" value="1"/>
</dbReference>
<dbReference type="AlphaFoldDB" id="A0A1H9TXD4"/>
<dbReference type="SFLD" id="SFLDG01129">
    <property type="entry name" value="C1.5:_HAD__Beta-PGM__Phosphata"/>
    <property type="match status" value="1"/>
</dbReference>
<dbReference type="OrthoDB" id="9812856at2"/>
<protein>
    <submittedName>
        <fullName evidence="1">Haloacid dehalogenase superfamily, subfamily IA, variant 3 with third motif having DD or ED</fullName>
    </submittedName>
</protein>
<sequence length="242" mass="25790">MISSAAAPAVVFDLDGTLVDSEPHYYEAGRRLLATHGVPGFTWAEHARFIGIGTRETLAELRRAHRLTASVETLLAEKNRLYLQSVRSGTEVFPEMRKLVEHLHACGHPLAVASGSSRGAIDAVLGATSLDELLPLRVSAEEVPHGKPRPDVFLEAARRLGVSPADCVAVEDAPAGAEAARRAGMRCVALPYLAEQAADPGFAGAGLLFPGGQRECDAQQIYDWMVGRPAASRPPSGGPRQR</sequence>
<dbReference type="InterPro" id="IPR023198">
    <property type="entry name" value="PGP-like_dom2"/>
</dbReference>
<gene>
    <name evidence="1" type="ORF">SAMN05421870_10795</name>
</gene>
<dbReference type="NCBIfam" id="TIGR01509">
    <property type="entry name" value="HAD-SF-IA-v3"/>
    <property type="match status" value="1"/>
</dbReference>
<dbReference type="PRINTS" id="PR00413">
    <property type="entry name" value="HADHALOGNASE"/>
</dbReference>
<dbReference type="Gene3D" id="1.10.150.240">
    <property type="entry name" value="Putative phosphatase, domain 2"/>
    <property type="match status" value="1"/>
</dbReference>
<evidence type="ECO:0000313" key="1">
    <source>
        <dbReference type="EMBL" id="SES01895.1"/>
    </source>
</evidence>
<dbReference type="PANTHER" id="PTHR18901">
    <property type="entry name" value="2-DEOXYGLUCOSE-6-PHOSPHATE PHOSPHATASE 2"/>
    <property type="match status" value="1"/>
</dbReference>
<reference evidence="2" key="1">
    <citation type="submission" date="2016-10" db="EMBL/GenBank/DDBJ databases">
        <authorList>
            <person name="Varghese N."/>
            <person name="Submissions S."/>
        </authorList>
    </citation>
    <scope>NUCLEOTIDE SEQUENCE [LARGE SCALE GENOMIC DNA]</scope>
    <source>
        <strain evidence="2">CGMCC 4.6825</strain>
    </source>
</reference>
<dbReference type="SFLD" id="SFLDS00003">
    <property type="entry name" value="Haloacid_Dehalogenase"/>
    <property type="match status" value="1"/>
</dbReference>
<dbReference type="Proteomes" id="UP000182841">
    <property type="component" value="Unassembled WGS sequence"/>
</dbReference>
<organism evidence="1 2">
    <name type="scientific">Streptomyces qinglanensis</name>
    <dbReference type="NCBI Taxonomy" id="943816"/>
    <lineage>
        <taxon>Bacteria</taxon>
        <taxon>Bacillati</taxon>
        <taxon>Actinomycetota</taxon>
        <taxon>Actinomycetes</taxon>
        <taxon>Kitasatosporales</taxon>
        <taxon>Streptomycetaceae</taxon>
        <taxon>Streptomyces</taxon>
    </lineage>
</organism>
<name>A0A1H9TXD4_9ACTN</name>
<evidence type="ECO:0000313" key="2">
    <source>
        <dbReference type="Proteomes" id="UP000182841"/>
    </source>
</evidence>
<dbReference type="EMBL" id="FOGO01000007">
    <property type="protein sequence ID" value="SES01895.1"/>
    <property type="molecule type" value="Genomic_DNA"/>
</dbReference>
<keyword evidence="2" id="KW-1185">Reference proteome</keyword>
<dbReference type="PANTHER" id="PTHR18901:SF38">
    <property type="entry name" value="PSEUDOURIDINE-5'-PHOSPHATASE"/>
    <property type="match status" value="1"/>
</dbReference>
<dbReference type="SUPFAM" id="SSF56784">
    <property type="entry name" value="HAD-like"/>
    <property type="match status" value="1"/>
</dbReference>
<proteinExistence type="predicted"/>
<dbReference type="CDD" id="cd07505">
    <property type="entry name" value="HAD_BPGM-like"/>
    <property type="match status" value="1"/>
</dbReference>
<dbReference type="InterPro" id="IPR023214">
    <property type="entry name" value="HAD_sf"/>
</dbReference>
<dbReference type="InterPro" id="IPR036412">
    <property type="entry name" value="HAD-like_sf"/>
</dbReference>
<dbReference type="STRING" id="943816.AN217_16735"/>
<dbReference type="InterPro" id="IPR006439">
    <property type="entry name" value="HAD-SF_hydro_IA"/>
</dbReference>
<dbReference type="Gene3D" id="3.40.50.1000">
    <property type="entry name" value="HAD superfamily/HAD-like"/>
    <property type="match status" value="1"/>
</dbReference>
<accession>A0A1H9TXD4</accession>
<dbReference type="SFLD" id="SFLDG01135">
    <property type="entry name" value="C1.5.6:_HAD__Beta-PGM__Phospha"/>
    <property type="match status" value="1"/>
</dbReference>